<feature type="region of interest" description="Disordered" evidence="16">
    <location>
        <begin position="525"/>
        <end position="567"/>
    </location>
</feature>
<dbReference type="GO" id="GO:0004386">
    <property type="term" value="F:helicase activity"/>
    <property type="evidence" value="ECO:0007669"/>
    <property type="project" value="UniProtKB-KW"/>
</dbReference>
<dbReference type="PANTHER" id="PTHR11070">
    <property type="entry name" value="UVRD / RECB / PCRA DNA HELICASE FAMILY MEMBER"/>
    <property type="match status" value="1"/>
</dbReference>
<evidence type="ECO:0000256" key="12">
    <source>
        <dbReference type="ARBA" id="ARBA00034808"/>
    </source>
</evidence>
<dbReference type="Gene3D" id="3.90.320.10">
    <property type="match status" value="1"/>
</dbReference>
<evidence type="ECO:0000256" key="8">
    <source>
        <dbReference type="ARBA" id="ARBA00023125"/>
    </source>
</evidence>
<evidence type="ECO:0000313" key="19">
    <source>
        <dbReference type="EMBL" id="GGA04552.1"/>
    </source>
</evidence>
<name>A0ABQ1FBE9_9SPHN</name>
<comment type="catalytic activity">
    <reaction evidence="14">
        <text>ATP + H2O = ADP + phosphate + H(+)</text>
        <dbReference type="Rhea" id="RHEA:13065"/>
        <dbReference type="ChEBI" id="CHEBI:15377"/>
        <dbReference type="ChEBI" id="CHEBI:15378"/>
        <dbReference type="ChEBI" id="CHEBI:30616"/>
        <dbReference type="ChEBI" id="CHEBI:43474"/>
        <dbReference type="ChEBI" id="CHEBI:456216"/>
        <dbReference type="EC" id="5.6.2.4"/>
    </reaction>
</comment>
<feature type="binding site" evidence="15">
    <location>
        <begin position="26"/>
        <end position="33"/>
    </location>
    <ligand>
        <name>ATP</name>
        <dbReference type="ChEBI" id="CHEBI:30616"/>
    </ligand>
</feature>
<dbReference type="InterPro" id="IPR011604">
    <property type="entry name" value="PDDEXK-like_dom_sf"/>
</dbReference>
<evidence type="ECO:0000256" key="5">
    <source>
        <dbReference type="ARBA" id="ARBA00022806"/>
    </source>
</evidence>
<dbReference type="InterPro" id="IPR014017">
    <property type="entry name" value="DNA_helicase_UvrD-like_C"/>
</dbReference>
<evidence type="ECO:0000313" key="20">
    <source>
        <dbReference type="Proteomes" id="UP000603317"/>
    </source>
</evidence>
<evidence type="ECO:0000256" key="9">
    <source>
        <dbReference type="ARBA" id="ARBA00023204"/>
    </source>
</evidence>
<dbReference type="InterPro" id="IPR011335">
    <property type="entry name" value="Restrct_endonuc-II-like"/>
</dbReference>
<dbReference type="EMBL" id="BMID01000001">
    <property type="protein sequence ID" value="GGA04552.1"/>
    <property type="molecule type" value="Genomic_DNA"/>
</dbReference>
<keyword evidence="10" id="KW-0413">Isomerase</keyword>
<feature type="compositionally biased region" description="Acidic residues" evidence="16">
    <location>
        <begin position="550"/>
        <end position="563"/>
    </location>
</feature>
<protein>
    <recommendedName>
        <fullName evidence="12">DNA 3'-5' helicase</fullName>
        <ecNumber evidence="12">5.6.2.4</ecNumber>
    </recommendedName>
    <alternativeName>
        <fullName evidence="13">DNA 3'-5' helicase II</fullName>
    </alternativeName>
</protein>
<reference evidence="20" key="1">
    <citation type="journal article" date="2019" name="Int. J. Syst. Evol. Microbiol.">
        <title>The Global Catalogue of Microorganisms (GCM) 10K type strain sequencing project: providing services to taxonomists for standard genome sequencing and annotation.</title>
        <authorList>
            <consortium name="The Broad Institute Genomics Platform"/>
            <consortium name="The Broad Institute Genome Sequencing Center for Infectious Disease"/>
            <person name="Wu L."/>
            <person name="Ma J."/>
        </authorList>
    </citation>
    <scope>NUCLEOTIDE SEQUENCE [LARGE SCALE GENOMIC DNA]</scope>
    <source>
        <strain evidence="20">CGMCC 1.15297</strain>
    </source>
</reference>
<feature type="domain" description="UvrD-like helicase C-terminal" evidence="18">
    <location>
        <begin position="520"/>
        <end position="805"/>
    </location>
</feature>
<evidence type="ECO:0000256" key="16">
    <source>
        <dbReference type="SAM" id="MobiDB-lite"/>
    </source>
</evidence>
<keyword evidence="1" id="KW-0540">Nuclease</keyword>
<dbReference type="Pfam" id="PF00580">
    <property type="entry name" value="UvrD-helicase"/>
    <property type="match status" value="1"/>
</dbReference>
<evidence type="ECO:0000256" key="4">
    <source>
        <dbReference type="ARBA" id="ARBA00022801"/>
    </source>
</evidence>
<dbReference type="NCBIfam" id="TIGR02784">
    <property type="entry name" value="addA_alphas"/>
    <property type="match status" value="1"/>
</dbReference>
<dbReference type="InterPro" id="IPR014016">
    <property type="entry name" value="UvrD-like_ATP-bd"/>
</dbReference>
<evidence type="ECO:0000256" key="14">
    <source>
        <dbReference type="ARBA" id="ARBA00048988"/>
    </source>
</evidence>
<dbReference type="Gene3D" id="3.40.50.300">
    <property type="entry name" value="P-loop containing nucleotide triphosphate hydrolases"/>
    <property type="match status" value="4"/>
</dbReference>
<evidence type="ECO:0000256" key="13">
    <source>
        <dbReference type="ARBA" id="ARBA00034923"/>
    </source>
</evidence>
<feature type="region of interest" description="Disordered" evidence="16">
    <location>
        <begin position="954"/>
        <end position="991"/>
    </location>
</feature>
<dbReference type="Gene3D" id="1.10.486.10">
    <property type="entry name" value="PCRA, domain 4"/>
    <property type="match status" value="1"/>
</dbReference>
<dbReference type="Proteomes" id="UP000603317">
    <property type="component" value="Unassembled WGS sequence"/>
</dbReference>
<dbReference type="RefSeq" id="WP_229658106.1">
    <property type="nucleotide sequence ID" value="NZ_BMID01000001.1"/>
</dbReference>
<keyword evidence="6" id="KW-0269">Exonuclease</keyword>
<evidence type="ECO:0000256" key="7">
    <source>
        <dbReference type="ARBA" id="ARBA00022840"/>
    </source>
</evidence>
<proteinExistence type="predicted"/>
<feature type="domain" description="UvrD-like helicase ATP-binding" evidence="17">
    <location>
        <begin position="5"/>
        <end position="503"/>
    </location>
</feature>
<dbReference type="PROSITE" id="PS51198">
    <property type="entry name" value="UVRD_HELICASE_ATP_BIND"/>
    <property type="match status" value="1"/>
</dbReference>
<evidence type="ECO:0000256" key="1">
    <source>
        <dbReference type="ARBA" id="ARBA00022722"/>
    </source>
</evidence>
<dbReference type="Pfam" id="PF12705">
    <property type="entry name" value="PDDEXK_1"/>
    <property type="match status" value="1"/>
</dbReference>
<sequence length="1162" mass="127273">MSAKIFRLADAQAEAVDPRDTVWLGASAGTGKTQVLSARVLRLLLEPDVSPSEILCLTFTKAGAAEMAERVNGVLARWVRLEETKLAKELADIGADVGRETIARARTRFAAVLDCPGGGLRIDTIHAFSTWLLSAFPHEAGLQPGLRAMEEREADLLAREVLADMLLDAEKRNDSKVLDALAALSLRFGPDGAEWFLRRCAKAHDAWHGTRGFVPPLRPRLLALLGLPSDASRATLAALCADDRFPVGQLRHCETILREWNSKTGLAGADAIAAWLAAEPAARLETLESFRGTVLTKEGKPARLANILKVDDTYGPAIDDVVEALERAEGALRLLELADWLAPALELGREYALAWEEAKLREGLIDFDDQIRLAAKLLTRADVADWIRFKLDRRFDHILVDEAQDTNAAQWKIILEGLAQEFWTGEGLHGLETRTLFVVGDYKQAIFGFQGTSPENFRRARDLVRERMARYRDAWQQANARANESAGPRGLQELGLGRSFRTARPILEFVDRAIAAIGPEQIGLRPQDVEPHEGEERPGTIGLWRPVGFEEGEGASEGPDAEGGDWIQPTDRRLATRIAQQVKDMLDKGFPLHKGESRNAGPGDVMVLVRRRKDLAGLIVARLHEEGVPVAGVDRLRLGDPLAVQDLLAALRFAAQPLDDLNLAALLVSPLVGWSQEQLLQHGYREGSVRLWEHLRASSHPDVLALRDHMRGLLERADFEPPQRLLHWLLTGPWQARRRLVARLGREANDPIDELLNAAHAYAVSQVPSLTGFLHWLDAGEGELKREAGKAGEQVRVMTVHGSKGLQAPIVILADAADNPKNSRGNALALAETGPGREDAPELPMPAIPADQRAGPLAEAKAEADAEMLREHWRLLYVGMTRAEEALFVTGSLGAREKAPHEDSWYARLEPLFDPDGWVEGRRGIPVNVIGGPGEPHAATHASASESIALPDWLARPVGPEPRPPRPLAPSSLGEEEAPDPPLPPGEAGPAARRGTLIHRLLERLPDVDPAEREHRALTWLATQASDLDLEIHQEIVSSSLKVLDDPNWSKLFGPHALAEVPIAATVGEAVIAGTIDRLLIEDDRVLVVDFKTTRRPPENLAEMPPATMRQMAAYAASLRAIYPGRSVEAAVLYTHAPRLLALPPELLESEGPRARSDRSEG</sequence>
<dbReference type="InterPro" id="IPR038726">
    <property type="entry name" value="PDDEXK_AddAB-type"/>
</dbReference>
<comment type="catalytic activity">
    <reaction evidence="11">
        <text>Couples ATP hydrolysis with the unwinding of duplex DNA by translocating in the 3'-5' direction.</text>
        <dbReference type="EC" id="5.6.2.4"/>
    </reaction>
</comment>
<evidence type="ECO:0000259" key="18">
    <source>
        <dbReference type="PROSITE" id="PS51217"/>
    </source>
</evidence>
<dbReference type="InterPro" id="IPR014151">
    <property type="entry name" value="DNA_helicase_AddA"/>
</dbReference>
<evidence type="ECO:0000256" key="15">
    <source>
        <dbReference type="PROSITE-ProRule" id="PRU00560"/>
    </source>
</evidence>
<keyword evidence="8" id="KW-0238">DNA-binding</keyword>
<evidence type="ECO:0000256" key="11">
    <source>
        <dbReference type="ARBA" id="ARBA00034617"/>
    </source>
</evidence>
<evidence type="ECO:0000259" key="17">
    <source>
        <dbReference type="PROSITE" id="PS51198"/>
    </source>
</evidence>
<keyword evidence="4 15" id="KW-0378">Hydrolase</keyword>
<dbReference type="Pfam" id="PF13361">
    <property type="entry name" value="UvrD_C"/>
    <property type="match status" value="1"/>
</dbReference>
<dbReference type="SUPFAM" id="SSF52540">
    <property type="entry name" value="P-loop containing nucleoside triphosphate hydrolases"/>
    <property type="match status" value="1"/>
</dbReference>
<evidence type="ECO:0000256" key="2">
    <source>
        <dbReference type="ARBA" id="ARBA00022741"/>
    </source>
</evidence>
<dbReference type="InterPro" id="IPR027417">
    <property type="entry name" value="P-loop_NTPase"/>
</dbReference>
<feature type="compositionally biased region" description="Pro residues" evidence="16">
    <location>
        <begin position="959"/>
        <end position="968"/>
    </location>
</feature>
<keyword evidence="5 15" id="KW-0347">Helicase</keyword>
<keyword evidence="2 15" id="KW-0547">Nucleotide-binding</keyword>
<accession>A0ABQ1FBE9</accession>
<evidence type="ECO:0000256" key="10">
    <source>
        <dbReference type="ARBA" id="ARBA00023235"/>
    </source>
</evidence>
<keyword evidence="7 15" id="KW-0067">ATP-binding</keyword>
<keyword evidence="3" id="KW-0227">DNA damage</keyword>
<evidence type="ECO:0000256" key="3">
    <source>
        <dbReference type="ARBA" id="ARBA00022763"/>
    </source>
</evidence>
<keyword evidence="20" id="KW-1185">Reference proteome</keyword>
<dbReference type="EC" id="5.6.2.4" evidence="12"/>
<dbReference type="SUPFAM" id="SSF52980">
    <property type="entry name" value="Restriction endonuclease-like"/>
    <property type="match status" value="1"/>
</dbReference>
<comment type="caution">
    <text evidence="19">The sequence shown here is derived from an EMBL/GenBank/DDBJ whole genome shotgun (WGS) entry which is preliminary data.</text>
</comment>
<organism evidence="19 20">
    <name type="scientific">Blastomonas marina</name>
    <dbReference type="NCBI Taxonomy" id="1867408"/>
    <lineage>
        <taxon>Bacteria</taxon>
        <taxon>Pseudomonadati</taxon>
        <taxon>Pseudomonadota</taxon>
        <taxon>Alphaproteobacteria</taxon>
        <taxon>Sphingomonadales</taxon>
        <taxon>Sphingomonadaceae</taxon>
        <taxon>Blastomonas</taxon>
    </lineage>
</organism>
<keyword evidence="9" id="KW-0234">DNA repair</keyword>
<dbReference type="PANTHER" id="PTHR11070:SF2">
    <property type="entry name" value="ATP-DEPENDENT DNA HELICASE SRS2"/>
    <property type="match status" value="1"/>
</dbReference>
<gene>
    <name evidence="19" type="ORF">GCM10010923_12420</name>
</gene>
<evidence type="ECO:0000256" key="6">
    <source>
        <dbReference type="ARBA" id="ARBA00022839"/>
    </source>
</evidence>
<feature type="compositionally biased region" description="Basic and acidic residues" evidence="16">
    <location>
        <begin position="527"/>
        <end position="538"/>
    </location>
</feature>
<dbReference type="InterPro" id="IPR000212">
    <property type="entry name" value="DNA_helicase_UvrD/REP"/>
</dbReference>
<dbReference type="PROSITE" id="PS51217">
    <property type="entry name" value="UVRD_HELICASE_CTER"/>
    <property type="match status" value="1"/>
</dbReference>